<dbReference type="PANTHER" id="PTHR31503">
    <property type="entry name" value="VACUOLAR CALCIUM ION TRANSPORTER"/>
    <property type="match status" value="1"/>
</dbReference>
<feature type="transmembrane region" description="Helical" evidence="9">
    <location>
        <begin position="91"/>
        <end position="111"/>
    </location>
</feature>
<evidence type="ECO:0000256" key="3">
    <source>
        <dbReference type="ARBA" id="ARBA00022448"/>
    </source>
</evidence>
<evidence type="ECO:0000256" key="8">
    <source>
        <dbReference type="SAM" id="MobiDB-lite"/>
    </source>
</evidence>
<organism evidence="11 12">
    <name type="scientific">Marasmius oreades</name>
    <name type="common">fairy-ring Marasmius</name>
    <dbReference type="NCBI Taxonomy" id="181124"/>
    <lineage>
        <taxon>Eukaryota</taxon>
        <taxon>Fungi</taxon>
        <taxon>Dikarya</taxon>
        <taxon>Basidiomycota</taxon>
        <taxon>Agaricomycotina</taxon>
        <taxon>Agaricomycetes</taxon>
        <taxon>Agaricomycetidae</taxon>
        <taxon>Agaricales</taxon>
        <taxon>Marasmiineae</taxon>
        <taxon>Marasmiaceae</taxon>
        <taxon>Marasmius</taxon>
    </lineage>
</organism>
<keyword evidence="4 9" id="KW-0812">Transmembrane</keyword>
<comment type="similarity">
    <text evidence="2">Belongs to the Ca(2+):cation antiporter (CaCA) (TC 2.A.19) family.</text>
</comment>
<dbReference type="KEGG" id="more:E1B28_011224"/>
<dbReference type="InterPro" id="IPR004713">
    <property type="entry name" value="CaH_exchang"/>
</dbReference>
<gene>
    <name evidence="11" type="ORF">E1B28_011224</name>
</gene>
<accession>A0A9P7UQZ3</accession>
<feature type="region of interest" description="Disordered" evidence="8">
    <location>
        <begin position="50"/>
        <end position="72"/>
    </location>
</feature>
<feature type="compositionally biased region" description="Basic residues" evidence="8">
    <location>
        <begin position="309"/>
        <end position="323"/>
    </location>
</feature>
<reference evidence="11" key="1">
    <citation type="journal article" date="2021" name="Genome Biol. Evol.">
        <title>The assembled and annotated genome of the fairy-ring fungus Marasmius oreades.</title>
        <authorList>
            <person name="Hiltunen M."/>
            <person name="Ament-Velasquez S.L."/>
            <person name="Johannesson H."/>
        </authorList>
    </citation>
    <scope>NUCLEOTIDE SEQUENCE</scope>
    <source>
        <strain evidence="11">03SP1</strain>
    </source>
</reference>
<feature type="transmembrane region" description="Helical" evidence="9">
    <location>
        <begin position="180"/>
        <end position="198"/>
    </location>
</feature>
<feature type="transmembrane region" description="Helical" evidence="9">
    <location>
        <begin position="500"/>
        <end position="521"/>
    </location>
</feature>
<dbReference type="PANTHER" id="PTHR31503:SF20">
    <property type="entry name" value="CA(2+)_H(+) EXCHANGER, PUTATIVE (EUROFUNG)-RELATED"/>
    <property type="match status" value="1"/>
</dbReference>
<feature type="domain" description="Sodium/calcium exchanger membrane region" evidence="10">
    <location>
        <begin position="435"/>
        <end position="575"/>
    </location>
</feature>
<dbReference type="OrthoDB" id="1699231at2759"/>
<keyword evidence="3" id="KW-0813">Transport</keyword>
<feature type="transmembrane region" description="Helical" evidence="9">
    <location>
        <begin position="429"/>
        <end position="447"/>
    </location>
</feature>
<comment type="subcellular location">
    <subcellularLocation>
        <location evidence="1">Endomembrane system</location>
        <topology evidence="1">Multi-pass membrane protein</topology>
    </subcellularLocation>
</comment>
<keyword evidence="6" id="KW-0406">Ion transport</keyword>
<dbReference type="GeneID" id="66080299"/>
<dbReference type="GO" id="GO:0000329">
    <property type="term" value="C:fungal-type vacuole membrane"/>
    <property type="evidence" value="ECO:0007669"/>
    <property type="project" value="TreeGrafter"/>
</dbReference>
<evidence type="ECO:0000256" key="7">
    <source>
        <dbReference type="ARBA" id="ARBA00023136"/>
    </source>
</evidence>
<keyword evidence="7 9" id="KW-0472">Membrane</keyword>
<feature type="transmembrane region" description="Helical" evidence="9">
    <location>
        <begin position="257"/>
        <end position="275"/>
    </location>
</feature>
<feature type="compositionally biased region" description="Basic and acidic residues" evidence="8">
    <location>
        <begin position="1"/>
        <end position="14"/>
    </location>
</feature>
<feature type="compositionally biased region" description="Polar residues" evidence="8">
    <location>
        <begin position="15"/>
        <end position="27"/>
    </location>
</feature>
<dbReference type="Proteomes" id="UP001049176">
    <property type="component" value="Chromosome 7"/>
</dbReference>
<evidence type="ECO:0000313" key="12">
    <source>
        <dbReference type="Proteomes" id="UP001049176"/>
    </source>
</evidence>
<feature type="transmembrane region" description="Helical" evidence="9">
    <location>
        <begin position="557"/>
        <end position="577"/>
    </location>
</feature>
<evidence type="ECO:0000313" key="11">
    <source>
        <dbReference type="EMBL" id="KAG7089551.1"/>
    </source>
</evidence>
<feature type="region of interest" description="Disordered" evidence="8">
    <location>
        <begin position="1"/>
        <end position="32"/>
    </location>
</feature>
<sequence>MYGPTRDDYRDHTFSYKTPSPHAQSVSLPRPSLELSSYDTRFSTYSRSSKCGLVDHPDPNPPQRTQPLDSHGPIGTQNAWCKQQFKGWRRLLLGSGLNLLLVVVPIAWILSIRFKEQLPGLVFIFCIIALIPLIKMHEVATRELSLRIGGSKAGLSNVVEIVVAVIALRKCELRVVQSSLIGSILSKLLLILGLSFFAGGMRSSEQSFDVTTNQINSSLLTVSVGVLVFPAAFHFALSGNMDGITLPLGQQADILKMSRGVSIVLMSIYMLYLLFQLVSHSHLYEDLHKKNRRLSMAIHSEAEKLKTKLLHRPSLHPRPLRSKRWNDAQSTFPGHSYTGSPSHSLARTRDTSSHQTTPDISVAPEVIVSSNRSFVADHPVHFNTVERHLSNTKPSGTTFQSARPGDAYVHHGSHVDLEKGSMPHREPEISWFLITISLIFVTVAVGFTADWLVESMDGISKTLNKSWIALVLLPAVSSIAECSTAIGASVEDQLTLSINVAVGSSIQTAFFVLPLMVNIAWMMGKPLSLLFDPFEALILYISVQTMSHVVGDGKSNWLEGAILICLYIIVAVCLWFYPGSSLPNSLSMCT</sequence>
<dbReference type="RefSeq" id="XP_043006021.1">
    <property type="nucleotide sequence ID" value="XM_043156236.1"/>
</dbReference>
<feature type="transmembrane region" description="Helical" evidence="9">
    <location>
        <begin position="146"/>
        <end position="168"/>
    </location>
</feature>
<dbReference type="GO" id="GO:0015369">
    <property type="term" value="F:calcium:proton antiporter activity"/>
    <property type="evidence" value="ECO:0007669"/>
    <property type="project" value="TreeGrafter"/>
</dbReference>
<dbReference type="InterPro" id="IPR004837">
    <property type="entry name" value="NaCa_Exmemb"/>
</dbReference>
<dbReference type="AlphaFoldDB" id="A0A9P7UQZ3"/>
<name>A0A9P7UQZ3_9AGAR</name>
<proteinExistence type="inferred from homology"/>
<feature type="transmembrane region" description="Helical" evidence="9">
    <location>
        <begin position="467"/>
        <end position="488"/>
    </location>
</feature>
<evidence type="ECO:0000259" key="10">
    <source>
        <dbReference type="Pfam" id="PF01699"/>
    </source>
</evidence>
<evidence type="ECO:0000256" key="9">
    <source>
        <dbReference type="SAM" id="Phobius"/>
    </source>
</evidence>
<dbReference type="EMBL" id="CM032187">
    <property type="protein sequence ID" value="KAG7089551.1"/>
    <property type="molecule type" value="Genomic_DNA"/>
</dbReference>
<dbReference type="GO" id="GO:0012505">
    <property type="term" value="C:endomembrane system"/>
    <property type="evidence" value="ECO:0007669"/>
    <property type="project" value="UniProtKB-SubCell"/>
</dbReference>
<evidence type="ECO:0000256" key="1">
    <source>
        <dbReference type="ARBA" id="ARBA00004127"/>
    </source>
</evidence>
<dbReference type="InterPro" id="IPR044880">
    <property type="entry name" value="NCX_ion-bd_dom_sf"/>
</dbReference>
<feature type="transmembrane region" description="Helical" evidence="9">
    <location>
        <begin position="219"/>
        <end position="237"/>
    </location>
</feature>
<keyword evidence="12" id="KW-1185">Reference proteome</keyword>
<protein>
    <recommendedName>
        <fullName evidence="10">Sodium/calcium exchanger membrane region domain-containing protein</fullName>
    </recommendedName>
</protein>
<evidence type="ECO:0000256" key="2">
    <source>
        <dbReference type="ARBA" id="ARBA00008170"/>
    </source>
</evidence>
<dbReference type="Pfam" id="PF01699">
    <property type="entry name" value="Na_Ca_ex"/>
    <property type="match status" value="2"/>
</dbReference>
<evidence type="ECO:0000256" key="4">
    <source>
        <dbReference type="ARBA" id="ARBA00022692"/>
    </source>
</evidence>
<evidence type="ECO:0000256" key="5">
    <source>
        <dbReference type="ARBA" id="ARBA00022989"/>
    </source>
</evidence>
<dbReference type="Gene3D" id="1.20.1420.30">
    <property type="entry name" value="NCX, central ion-binding region"/>
    <property type="match status" value="2"/>
</dbReference>
<evidence type="ECO:0000256" key="6">
    <source>
        <dbReference type="ARBA" id="ARBA00023065"/>
    </source>
</evidence>
<feature type="compositionally biased region" description="Polar residues" evidence="8">
    <location>
        <begin position="327"/>
        <end position="345"/>
    </location>
</feature>
<feature type="domain" description="Sodium/calcium exchanger membrane region" evidence="10">
    <location>
        <begin position="121"/>
        <end position="277"/>
    </location>
</feature>
<feature type="region of interest" description="Disordered" evidence="8">
    <location>
        <begin position="309"/>
        <end position="360"/>
    </location>
</feature>
<dbReference type="GO" id="GO:0006874">
    <property type="term" value="P:intracellular calcium ion homeostasis"/>
    <property type="evidence" value="ECO:0007669"/>
    <property type="project" value="TreeGrafter"/>
</dbReference>
<keyword evidence="5 9" id="KW-1133">Transmembrane helix</keyword>
<comment type="caution">
    <text evidence="11">The sequence shown here is derived from an EMBL/GenBank/DDBJ whole genome shotgun (WGS) entry which is preliminary data.</text>
</comment>
<feature type="transmembrane region" description="Helical" evidence="9">
    <location>
        <begin position="117"/>
        <end position="134"/>
    </location>
</feature>